<dbReference type="AlphaFoldDB" id="A0A8J2NGB2"/>
<evidence type="ECO:0000256" key="2">
    <source>
        <dbReference type="ARBA" id="ARBA00022692"/>
    </source>
</evidence>
<proteinExistence type="predicted"/>
<name>A0A8J2NGB2_FUSEQ</name>
<feature type="transmembrane region" description="Helical" evidence="6">
    <location>
        <begin position="302"/>
        <end position="324"/>
    </location>
</feature>
<comment type="caution">
    <text evidence="8">The sequence shown here is derived from an EMBL/GenBank/DDBJ whole genome shotgun (WGS) entry which is preliminary data.</text>
</comment>
<dbReference type="InterPro" id="IPR011547">
    <property type="entry name" value="SLC26A/SulP_dom"/>
</dbReference>
<sequence length="1078" mass="115966">MKPIDDTFFEAEPTVAEELKQCIPTKDGTLRYLTSLFPCFGWLPRYNWRWLVGDSIAGLTVGLVVIPQAMAYALLATLPPDFGLYTSFAGAATYWLFGTSKDIVIGTTAIGSLLVGEVISHVHDARPDIYTSVEISKTLSFMTGLILFALGLLRLGWLVEVIPYIPVSAFITAASIIIMCTQLPVLLGIPGINTREKPYEVFITTMKNLPNTKLDAAIGITCLVLLELAKYTFTKLEARQPARKRLWSIMSSLRLTFAMILYTLVSFLVNRNLSEDESRFRIVGHINQGFIHAGPPELKPDLIGVILPQSPIILVILIVEHIAIAKSFGKKLGYDVVPSQEIMAQGTANILGPFLGGYSCTGSFGASAVLSKAGVRTPLAGLFSAFMLLLALYALTGVFYFIPRAALAGLIIHAVFNLIASPSTVRKYWHLSPFECIIWVIGVVMAVFTGLEPAIYTTTGLSFLLLLVRIARTRGEFLGKVEVEQTNDASSNADGKPSTRDIYLSLERNDASNKDILVESPGGGVLIYHFPEGLNYLNQAQHLKNLTDYVYTHTRRTDEEQTDEKAEALWCDTSGLCKQDNELPVLRAIVIDCSTINNIDITSVQGLVDVKNALDRWASPSTIQWHFGGLHNRWARRALAAVGFGQTSTENNPLIASWAAVPSITSSFGEATEGDHRRQDDESSIGTRHNDFSGDKKLRPVFALDRPLFHADLSEAVSAALKDSDNNMTSLLTGAIFGTGLTLSGVANPQVIRDQFSLSDFHMVATFLTASATSAVVFSAYNKISTSQIPAKSTSRLGRYNGNLIGGTMLGLGISLTGACPGTVLVQATAGIGHSRLLACTCFLAGIVWVKLKPLPLPPTSRAENNTLMLITGWSANKILVAYEITLLGILAAILAVAPRSETMLHPVVGGLLIGIGQLTSVLFTKKPVGVSGAYGEFGNMFWDLVSGKMVKSIPESILFAGGIIAGSWLTMAQVPAIRDAMVSSQEQSLPRLLVGGVLLTFGARTAGGCTSGHGISGMASMGVSSFITIAAMFGAGVLLSVLLFAIGESLIQLWSILRGYDLAILKATGISGLGRNQ</sequence>
<keyword evidence="4 6" id="KW-0472">Membrane</keyword>
<feature type="transmembrane region" description="Helical" evidence="6">
    <location>
        <begin position="139"/>
        <end position="159"/>
    </location>
</feature>
<evidence type="ECO:0000256" key="5">
    <source>
        <dbReference type="SAM" id="MobiDB-lite"/>
    </source>
</evidence>
<feature type="transmembrane region" description="Helical" evidence="6">
    <location>
        <begin position="165"/>
        <end position="189"/>
    </location>
</feature>
<dbReference type="Pfam" id="PF00916">
    <property type="entry name" value="Sulfate_transp"/>
    <property type="match status" value="1"/>
</dbReference>
<evidence type="ECO:0000313" key="9">
    <source>
        <dbReference type="Proteomes" id="UP000693738"/>
    </source>
</evidence>
<feature type="transmembrane region" description="Helical" evidence="6">
    <location>
        <begin position="56"/>
        <end position="75"/>
    </location>
</feature>
<feature type="transmembrane region" description="Helical" evidence="6">
    <location>
        <begin position="761"/>
        <end position="781"/>
    </location>
</feature>
<keyword evidence="2 6" id="KW-0812">Transmembrane</keyword>
<dbReference type="Pfam" id="PF04143">
    <property type="entry name" value="Sulf_transp"/>
    <property type="match status" value="1"/>
</dbReference>
<feature type="transmembrane region" description="Helical" evidence="6">
    <location>
        <begin position="454"/>
        <end position="471"/>
    </location>
</feature>
<evidence type="ECO:0000256" key="1">
    <source>
        <dbReference type="ARBA" id="ARBA00004141"/>
    </source>
</evidence>
<feature type="transmembrane region" description="Helical" evidence="6">
    <location>
        <begin position="990"/>
        <end position="1008"/>
    </location>
</feature>
<feature type="transmembrane region" description="Helical" evidence="6">
    <location>
        <begin position="379"/>
        <end position="395"/>
    </location>
</feature>
<dbReference type="PANTHER" id="PTHR11814">
    <property type="entry name" value="SULFATE TRANSPORTER"/>
    <property type="match status" value="1"/>
</dbReference>
<dbReference type="EMBL" id="CAJSTJ010000119">
    <property type="protein sequence ID" value="CAG7557514.1"/>
    <property type="molecule type" value="Genomic_DNA"/>
</dbReference>
<dbReference type="InterPro" id="IPR001902">
    <property type="entry name" value="SLC26A/SulP_fam"/>
</dbReference>
<protein>
    <recommendedName>
        <fullName evidence="7">STAS domain-containing protein</fullName>
    </recommendedName>
</protein>
<reference evidence="8" key="1">
    <citation type="submission" date="2021-05" db="EMBL/GenBank/DDBJ databases">
        <authorList>
            <person name="Khan N."/>
        </authorList>
    </citation>
    <scope>NUCLEOTIDE SEQUENCE</scope>
</reference>
<accession>A0A8J2NGB2</accession>
<gene>
    <name evidence="8" type="ORF">FEQUK3_LOCUS3206</name>
</gene>
<feature type="transmembrane region" description="Helical" evidence="6">
    <location>
        <begin position="958"/>
        <end position="978"/>
    </location>
</feature>
<evidence type="ECO:0000256" key="3">
    <source>
        <dbReference type="ARBA" id="ARBA00022989"/>
    </source>
</evidence>
<feature type="transmembrane region" description="Helical" evidence="6">
    <location>
        <begin position="904"/>
        <end position="924"/>
    </location>
</feature>
<evidence type="ECO:0000256" key="6">
    <source>
        <dbReference type="SAM" id="Phobius"/>
    </source>
</evidence>
<dbReference type="InterPro" id="IPR007272">
    <property type="entry name" value="Sulf_transp_TsuA/YedE"/>
</dbReference>
<dbReference type="Proteomes" id="UP000693738">
    <property type="component" value="Unassembled WGS sequence"/>
</dbReference>
<feature type="domain" description="STAS" evidence="7">
    <location>
        <begin position="524"/>
        <end position="671"/>
    </location>
</feature>
<evidence type="ECO:0000256" key="4">
    <source>
        <dbReference type="ARBA" id="ARBA00023136"/>
    </source>
</evidence>
<comment type="subcellular location">
    <subcellularLocation>
        <location evidence="1">Membrane</location>
        <topology evidence="1">Multi-pass membrane protein</topology>
    </subcellularLocation>
</comment>
<feature type="transmembrane region" description="Helical" evidence="6">
    <location>
        <begin position="431"/>
        <end position="448"/>
    </location>
</feature>
<feature type="transmembrane region" description="Helical" evidence="6">
    <location>
        <begin position="802"/>
        <end position="826"/>
    </location>
</feature>
<feature type="transmembrane region" description="Helical" evidence="6">
    <location>
        <begin position="1020"/>
        <end position="1047"/>
    </location>
</feature>
<feature type="region of interest" description="Disordered" evidence="5">
    <location>
        <begin position="669"/>
        <end position="692"/>
    </location>
</feature>
<keyword evidence="3 6" id="KW-1133">Transmembrane helix</keyword>
<evidence type="ECO:0000313" key="8">
    <source>
        <dbReference type="EMBL" id="CAG7557514.1"/>
    </source>
</evidence>
<dbReference type="GO" id="GO:0008271">
    <property type="term" value="F:secondary active sulfate transmembrane transporter activity"/>
    <property type="evidence" value="ECO:0007669"/>
    <property type="project" value="InterPro"/>
</dbReference>
<dbReference type="InterPro" id="IPR002645">
    <property type="entry name" value="STAS_dom"/>
</dbReference>
<dbReference type="GO" id="GO:0016020">
    <property type="term" value="C:membrane"/>
    <property type="evidence" value="ECO:0007669"/>
    <property type="project" value="UniProtKB-SubCell"/>
</dbReference>
<feature type="transmembrane region" description="Helical" evidence="6">
    <location>
        <begin position="246"/>
        <end position="269"/>
    </location>
</feature>
<feature type="transmembrane region" description="Helical" evidence="6">
    <location>
        <begin position="731"/>
        <end position="749"/>
    </location>
</feature>
<dbReference type="InterPro" id="IPR018045">
    <property type="entry name" value="S04_transporter_CS"/>
</dbReference>
<feature type="transmembrane region" description="Helical" evidence="6">
    <location>
        <begin position="879"/>
        <end position="898"/>
    </location>
</feature>
<feature type="transmembrane region" description="Helical" evidence="6">
    <location>
        <begin position="103"/>
        <end position="119"/>
    </location>
</feature>
<organism evidence="8 9">
    <name type="scientific">Fusarium equiseti</name>
    <name type="common">Fusarium scirpi</name>
    <dbReference type="NCBI Taxonomy" id="61235"/>
    <lineage>
        <taxon>Eukaryota</taxon>
        <taxon>Fungi</taxon>
        <taxon>Dikarya</taxon>
        <taxon>Ascomycota</taxon>
        <taxon>Pezizomycotina</taxon>
        <taxon>Sordariomycetes</taxon>
        <taxon>Hypocreomycetidae</taxon>
        <taxon>Hypocreales</taxon>
        <taxon>Nectriaceae</taxon>
        <taxon>Fusarium</taxon>
        <taxon>Fusarium incarnatum-equiseti species complex</taxon>
    </lineage>
</organism>
<dbReference type="NCBIfam" id="TIGR00815">
    <property type="entry name" value="sulP"/>
    <property type="match status" value="1"/>
</dbReference>
<feature type="transmembrane region" description="Helical" evidence="6">
    <location>
        <begin position="832"/>
        <end position="852"/>
    </location>
</feature>
<dbReference type="PROSITE" id="PS01130">
    <property type="entry name" value="SLC26A"/>
    <property type="match status" value="1"/>
</dbReference>
<dbReference type="PROSITE" id="PS50801">
    <property type="entry name" value="STAS"/>
    <property type="match status" value="1"/>
</dbReference>
<evidence type="ECO:0000259" key="7">
    <source>
        <dbReference type="PROSITE" id="PS50801"/>
    </source>
</evidence>